<organism evidence="2 3">
    <name type="scientific">Apophysomyces ossiformis</name>
    <dbReference type="NCBI Taxonomy" id="679940"/>
    <lineage>
        <taxon>Eukaryota</taxon>
        <taxon>Fungi</taxon>
        <taxon>Fungi incertae sedis</taxon>
        <taxon>Mucoromycota</taxon>
        <taxon>Mucoromycotina</taxon>
        <taxon>Mucoromycetes</taxon>
        <taxon>Mucorales</taxon>
        <taxon>Mucorineae</taxon>
        <taxon>Mucoraceae</taxon>
        <taxon>Apophysomyces</taxon>
    </lineage>
</organism>
<reference evidence="2" key="1">
    <citation type="submission" date="2020-01" db="EMBL/GenBank/DDBJ databases">
        <title>Genome Sequencing of Three Apophysomyces-Like Fungal Strains Confirms a Novel Fungal Genus in the Mucoromycota with divergent Burkholderia-like Endosymbiotic Bacteria.</title>
        <authorList>
            <person name="Stajich J.E."/>
            <person name="Macias A.M."/>
            <person name="Carter-House D."/>
            <person name="Lovett B."/>
            <person name="Kasson L.R."/>
            <person name="Berry K."/>
            <person name="Grigoriev I."/>
            <person name="Chang Y."/>
            <person name="Spatafora J."/>
            <person name="Kasson M.T."/>
        </authorList>
    </citation>
    <scope>NUCLEOTIDE SEQUENCE</scope>
    <source>
        <strain evidence="2">NRRL A-21654</strain>
    </source>
</reference>
<feature type="coiled-coil region" evidence="1">
    <location>
        <begin position="447"/>
        <end position="474"/>
    </location>
</feature>
<sequence length="550" mass="62376">MNDQNTHTTSVYNILILGPTQSGKSTFIENLRKYVDPDYVPDRMGTGNCSHTTQVTSRPLTTTLPLYGLFNENNNLIHLPSTRDQAIYYEHIVNDRNRSTRPINVDGSRQYQFQIFDTPGLNDTQGNDVLNIAKIFSTLHNSGVTHFNLVIITDSHYVPLYASQQQAFKTYFKLFDDLKSRITILHTHVDDMKRLPGMDKDFDEKLDGRSDFFKKITGKQVPTMRIDCDPTKTAAIQVALRMNVIQNVLKMAIVQEPLVLSKTSVSKLQSMNAAGKIVCEKYQAKLDSASKASMALDKLQSLAITVAVMLEEVKDLEKNISQHDTDDEIQLDQVRYEGHVGMFGGTGSTIDTKVFFIPQDMTGFLGKLGDRADNAFGLMEERTLAFPKQAYTLSAVHKNTELVTIIEEEGGAGKNYWKARFKRQYSRDAHFHVTFCTTKRIRHQKDIMTWRAKVNTQKDKIAEYQRELGILQHASGAGDERDPGYAADVRKAELIDQMSKYQKILNYIKSKTLPLQDFLELANSNSIRGANPVDDADAFEKFLRRKFNLV</sequence>
<comment type="caution">
    <text evidence="2">The sequence shown here is derived from an EMBL/GenBank/DDBJ whole genome shotgun (WGS) entry which is preliminary data.</text>
</comment>
<evidence type="ECO:0000313" key="2">
    <source>
        <dbReference type="EMBL" id="KAF7721570.1"/>
    </source>
</evidence>
<keyword evidence="3" id="KW-1185">Reference proteome</keyword>
<evidence type="ECO:0000256" key="1">
    <source>
        <dbReference type="SAM" id="Coils"/>
    </source>
</evidence>
<dbReference type="EMBL" id="JABAYA010000253">
    <property type="protein sequence ID" value="KAF7721570.1"/>
    <property type="molecule type" value="Genomic_DNA"/>
</dbReference>
<name>A0A8H7BL89_9FUNG</name>
<protein>
    <recommendedName>
        <fullName evidence="4">G domain-containing protein</fullName>
    </recommendedName>
</protein>
<dbReference type="Proteomes" id="UP000605846">
    <property type="component" value="Unassembled WGS sequence"/>
</dbReference>
<dbReference type="Gene3D" id="3.40.50.300">
    <property type="entry name" value="P-loop containing nucleotide triphosphate hydrolases"/>
    <property type="match status" value="1"/>
</dbReference>
<dbReference type="AlphaFoldDB" id="A0A8H7BL89"/>
<evidence type="ECO:0008006" key="4">
    <source>
        <dbReference type="Google" id="ProtNLM"/>
    </source>
</evidence>
<feature type="coiled-coil region" evidence="1">
    <location>
        <begin position="299"/>
        <end position="326"/>
    </location>
</feature>
<accession>A0A8H7BL89</accession>
<dbReference type="SUPFAM" id="SSF52540">
    <property type="entry name" value="P-loop containing nucleoside triphosphate hydrolases"/>
    <property type="match status" value="1"/>
</dbReference>
<evidence type="ECO:0000313" key="3">
    <source>
        <dbReference type="Proteomes" id="UP000605846"/>
    </source>
</evidence>
<proteinExistence type="predicted"/>
<dbReference type="InterPro" id="IPR027417">
    <property type="entry name" value="P-loop_NTPase"/>
</dbReference>
<keyword evidence="1" id="KW-0175">Coiled coil</keyword>
<gene>
    <name evidence="2" type="ORF">EC973_004488</name>
</gene>
<dbReference type="OrthoDB" id="8954335at2759"/>